<dbReference type="InterPro" id="IPR009739">
    <property type="entry name" value="LprI-like_N"/>
</dbReference>
<dbReference type="Gene3D" id="1.20.1270.180">
    <property type="match status" value="1"/>
</dbReference>
<comment type="caution">
    <text evidence="3">The sequence shown here is derived from an EMBL/GenBank/DDBJ whole genome shotgun (WGS) entry which is preliminary data.</text>
</comment>
<sequence>MHKALLLFITILTISGVAHAAGDTQADLNQSAHQHYQNADAALNNAYRRLMTILPPERQQQLKHAQRAWLKYRDAHAEFQAAPYKGGSIQPLIYSQALIELTEHRSRQLNALYQDESTH</sequence>
<gene>
    <name evidence="3" type="ORF">GCM10011502_01900</name>
</gene>
<evidence type="ECO:0000313" key="3">
    <source>
        <dbReference type="EMBL" id="GGB32500.1"/>
    </source>
</evidence>
<evidence type="ECO:0000256" key="1">
    <source>
        <dbReference type="SAM" id="SignalP"/>
    </source>
</evidence>
<dbReference type="EMBL" id="BMKE01000001">
    <property type="protein sequence ID" value="GGB32500.1"/>
    <property type="molecule type" value="Genomic_DNA"/>
</dbReference>
<dbReference type="Pfam" id="PF07007">
    <property type="entry name" value="LprI"/>
    <property type="match status" value="1"/>
</dbReference>
<dbReference type="Proteomes" id="UP000646152">
    <property type="component" value="Unassembled WGS sequence"/>
</dbReference>
<keyword evidence="1" id="KW-0732">Signal</keyword>
<evidence type="ECO:0000259" key="2">
    <source>
        <dbReference type="Pfam" id="PF07007"/>
    </source>
</evidence>
<dbReference type="PANTHER" id="PTHR39176:SF1">
    <property type="entry name" value="PERIPLASMIC PROTEIN"/>
    <property type="match status" value="1"/>
</dbReference>
<organism evidence="3 4">
    <name type="scientific">Oceanisphaera marina</name>
    <dbReference type="NCBI Taxonomy" id="2017550"/>
    <lineage>
        <taxon>Bacteria</taxon>
        <taxon>Pseudomonadati</taxon>
        <taxon>Pseudomonadota</taxon>
        <taxon>Gammaproteobacteria</taxon>
        <taxon>Aeromonadales</taxon>
        <taxon>Aeromonadaceae</taxon>
        <taxon>Oceanisphaera</taxon>
    </lineage>
</organism>
<accession>A0ABQ1IC35</accession>
<feature type="domain" description="Lysozyme inhibitor LprI-like N-terminal" evidence="2">
    <location>
        <begin position="21"/>
        <end position="109"/>
    </location>
</feature>
<dbReference type="RefSeq" id="WP_188628212.1">
    <property type="nucleotide sequence ID" value="NZ_BMKE01000001.1"/>
</dbReference>
<feature type="signal peptide" evidence="1">
    <location>
        <begin position="1"/>
        <end position="20"/>
    </location>
</feature>
<proteinExistence type="predicted"/>
<dbReference type="PANTHER" id="PTHR39176">
    <property type="entry name" value="PERIPLASMIC PROTEIN-RELATED"/>
    <property type="match status" value="1"/>
</dbReference>
<protein>
    <recommendedName>
        <fullName evidence="2">Lysozyme inhibitor LprI-like N-terminal domain-containing protein</fullName>
    </recommendedName>
</protein>
<name>A0ABQ1IC35_9GAMM</name>
<reference evidence="4" key="1">
    <citation type="journal article" date="2019" name="Int. J. Syst. Evol. Microbiol.">
        <title>The Global Catalogue of Microorganisms (GCM) 10K type strain sequencing project: providing services to taxonomists for standard genome sequencing and annotation.</title>
        <authorList>
            <consortium name="The Broad Institute Genomics Platform"/>
            <consortium name="The Broad Institute Genome Sequencing Center for Infectious Disease"/>
            <person name="Wu L."/>
            <person name="Ma J."/>
        </authorList>
    </citation>
    <scope>NUCLEOTIDE SEQUENCE [LARGE SCALE GENOMIC DNA]</scope>
    <source>
        <strain evidence="4">CGMCC 1.15923</strain>
    </source>
</reference>
<keyword evidence="4" id="KW-1185">Reference proteome</keyword>
<evidence type="ECO:0000313" key="4">
    <source>
        <dbReference type="Proteomes" id="UP000646152"/>
    </source>
</evidence>
<feature type="chain" id="PRO_5045314723" description="Lysozyme inhibitor LprI-like N-terminal domain-containing protein" evidence="1">
    <location>
        <begin position="21"/>
        <end position="119"/>
    </location>
</feature>